<sequence>MEAKSVRRCCLISSRVEASPEDSIILDSREREYKVSFFS</sequence>
<organism evidence="1">
    <name type="scientific">Rhizophora mucronata</name>
    <name type="common">Asiatic mangrove</name>
    <dbReference type="NCBI Taxonomy" id="61149"/>
    <lineage>
        <taxon>Eukaryota</taxon>
        <taxon>Viridiplantae</taxon>
        <taxon>Streptophyta</taxon>
        <taxon>Embryophyta</taxon>
        <taxon>Tracheophyta</taxon>
        <taxon>Spermatophyta</taxon>
        <taxon>Magnoliopsida</taxon>
        <taxon>eudicotyledons</taxon>
        <taxon>Gunneridae</taxon>
        <taxon>Pentapetalae</taxon>
        <taxon>rosids</taxon>
        <taxon>fabids</taxon>
        <taxon>Malpighiales</taxon>
        <taxon>Rhizophoraceae</taxon>
        <taxon>Rhizophora</taxon>
    </lineage>
</organism>
<protein>
    <submittedName>
        <fullName evidence="1">Ethylene-responsive element-binding family protein</fullName>
    </submittedName>
</protein>
<dbReference type="AlphaFoldDB" id="A0A2P2NJ09"/>
<evidence type="ECO:0000313" key="1">
    <source>
        <dbReference type="EMBL" id="MBX42390.1"/>
    </source>
</evidence>
<dbReference type="EMBL" id="GGEC01061906">
    <property type="protein sequence ID" value="MBX42390.1"/>
    <property type="molecule type" value="Transcribed_RNA"/>
</dbReference>
<accession>A0A2P2NJ09</accession>
<name>A0A2P2NJ09_RHIMU</name>
<reference evidence="1" key="1">
    <citation type="submission" date="2018-02" db="EMBL/GenBank/DDBJ databases">
        <title>Rhizophora mucronata_Transcriptome.</title>
        <authorList>
            <person name="Meera S.P."/>
            <person name="Sreeshan A."/>
            <person name="Augustine A."/>
        </authorList>
    </citation>
    <scope>NUCLEOTIDE SEQUENCE</scope>
    <source>
        <tissue evidence="1">Leaf</tissue>
    </source>
</reference>
<proteinExistence type="predicted"/>